<evidence type="ECO:0000313" key="2">
    <source>
        <dbReference type="Proteomes" id="UP000821865"/>
    </source>
</evidence>
<sequence length="191" mass="20762">MDSFKRHESLLVDELKLSDHLSVTYAAIIEDFPHLVKCLRNNLLSHNLDTPGGPNQVREKGPQQSEKAKTSPLLIRSQRPALATKVPRSKKGSLPGGRVSSPERTGRGSAMVEPVTLEAKEDNIRRIVSVCLVLHNFLLKEAPGSKAMYCPPGTTDTEDWQGNLTDGSWRADGTDSEAMVTLHGAGSHSAT</sequence>
<dbReference type="Proteomes" id="UP000821865">
    <property type="component" value="Chromosome 8"/>
</dbReference>
<dbReference type="EMBL" id="CM023477">
    <property type="protein sequence ID" value="KAH7937767.1"/>
    <property type="molecule type" value="Genomic_DNA"/>
</dbReference>
<accession>A0ACB8CA33</accession>
<evidence type="ECO:0000313" key="1">
    <source>
        <dbReference type="EMBL" id="KAH7937767.1"/>
    </source>
</evidence>
<keyword evidence="2" id="KW-1185">Reference proteome</keyword>
<reference evidence="1" key="1">
    <citation type="submission" date="2020-05" db="EMBL/GenBank/DDBJ databases">
        <title>Large-scale comparative analyses of tick genomes elucidate their genetic diversity and vector capacities.</title>
        <authorList>
            <person name="Jia N."/>
            <person name="Wang J."/>
            <person name="Shi W."/>
            <person name="Du L."/>
            <person name="Sun Y."/>
            <person name="Zhan W."/>
            <person name="Jiang J."/>
            <person name="Wang Q."/>
            <person name="Zhang B."/>
            <person name="Ji P."/>
            <person name="Sakyi L.B."/>
            <person name="Cui X."/>
            <person name="Yuan T."/>
            <person name="Jiang B."/>
            <person name="Yang W."/>
            <person name="Lam T.T.-Y."/>
            <person name="Chang Q."/>
            <person name="Ding S."/>
            <person name="Wang X."/>
            <person name="Zhu J."/>
            <person name="Ruan X."/>
            <person name="Zhao L."/>
            <person name="Wei J."/>
            <person name="Que T."/>
            <person name="Du C."/>
            <person name="Cheng J."/>
            <person name="Dai P."/>
            <person name="Han X."/>
            <person name="Huang E."/>
            <person name="Gao Y."/>
            <person name="Liu J."/>
            <person name="Shao H."/>
            <person name="Ye R."/>
            <person name="Li L."/>
            <person name="Wei W."/>
            <person name="Wang X."/>
            <person name="Wang C."/>
            <person name="Yang T."/>
            <person name="Huo Q."/>
            <person name="Li W."/>
            <person name="Guo W."/>
            <person name="Chen H."/>
            <person name="Zhou L."/>
            <person name="Ni X."/>
            <person name="Tian J."/>
            <person name="Zhou Y."/>
            <person name="Sheng Y."/>
            <person name="Liu T."/>
            <person name="Pan Y."/>
            <person name="Xia L."/>
            <person name="Li J."/>
            <person name="Zhao F."/>
            <person name="Cao W."/>
        </authorList>
    </citation>
    <scope>NUCLEOTIDE SEQUENCE</scope>
    <source>
        <strain evidence="1">Dsil-2018</strain>
    </source>
</reference>
<gene>
    <name evidence="1" type="ORF">HPB49_015792</name>
</gene>
<organism evidence="1 2">
    <name type="scientific">Dermacentor silvarum</name>
    <name type="common">Tick</name>
    <dbReference type="NCBI Taxonomy" id="543639"/>
    <lineage>
        <taxon>Eukaryota</taxon>
        <taxon>Metazoa</taxon>
        <taxon>Ecdysozoa</taxon>
        <taxon>Arthropoda</taxon>
        <taxon>Chelicerata</taxon>
        <taxon>Arachnida</taxon>
        <taxon>Acari</taxon>
        <taxon>Parasitiformes</taxon>
        <taxon>Ixodida</taxon>
        <taxon>Ixodoidea</taxon>
        <taxon>Ixodidae</taxon>
        <taxon>Rhipicephalinae</taxon>
        <taxon>Dermacentor</taxon>
    </lineage>
</organism>
<comment type="caution">
    <text evidence="1">The sequence shown here is derived from an EMBL/GenBank/DDBJ whole genome shotgun (WGS) entry which is preliminary data.</text>
</comment>
<protein>
    <submittedName>
        <fullName evidence="1">Uncharacterized protein</fullName>
    </submittedName>
</protein>
<proteinExistence type="predicted"/>
<name>A0ACB8CA33_DERSI</name>